<dbReference type="EMBL" id="CP048685">
    <property type="protein sequence ID" value="QPJ62015.1"/>
    <property type="molecule type" value="Genomic_DNA"/>
</dbReference>
<dbReference type="GO" id="GO:0000271">
    <property type="term" value="P:polysaccharide biosynthetic process"/>
    <property type="evidence" value="ECO:0007669"/>
    <property type="project" value="TreeGrafter"/>
</dbReference>
<dbReference type="InterPro" id="IPR015424">
    <property type="entry name" value="PyrdxlP-dep_Trfase"/>
</dbReference>
<evidence type="ECO:0000256" key="2">
    <source>
        <dbReference type="PIRSR" id="PIRSR000390-1"/>
    </source>
</evidence>
<dbReference type="AlphaFoldDB" id="A0A7T0FZY2"/>
<evidence type="ECO:0000256" key="4">
    <source>
        <dbReference type="RuleBase" id="RU004508"/>
    </source>
</evidence>
<dbReference type="PANTHER" id="PTHR30244:SF34">
    <property type="entry name" value="DTDP-4-AMINO-4,6-DIDEOXYGALACTOSE TRANSAMINASE"/>
    <property type="match status" value="1"/>
</dbReference>
<comment type="similarity">
    <text evidence="1 4">Belongs to the DegT/DnrJ/EryC1 family.</text>
</comment>
<feature type="modified residue" description="N6-(pyridoxal phosphate)lysine" evidence="3">
    <location>
        <position position="187"/>
    </location>
</feature>
<dbReference type="Gene3D" id="3.40.640.10">
    <property type="entry name" value="Type I PLP-dependent aspartate aminotransferase-like (Major domain)"/>
    <property type="match status" value="1"/>
</dbReference>
<dbReference type="GO" id="GO:0030170">
    <property type="term" value="F:pyridoxal phosphate binding"/>
    <property type="evidence" value="ECO:0007669"/>
    <property type="project" value="TreeGrafter"/>
</dbReference>
<evidence type="ECO:0000313" key="5">
    <source>
        <dbReference type="EMBL" id="QPJ62015.1"/>
    </source>
</evidence>
<dbReference type="Proteomes" id="UP000594688">
    <property type="component" value="Chromosome"/>
</dbReference>
<dbReference type="KEGG" id="nli:G3M70_09070"/>
<reference evidence="5 6" key="1">
    <citation type="submission" date="2020-02" db="EMBL/GenBank/DDBJ databases">
        <title>Genomic and physiological characterization of two novel Nitrospinaceae genera.</title>
        <authorList>
            <person name="Mueller A.J."/>
            <person name="Jung M.-Y."/>
            <person name="Strachan C.R."/>
            <person name="Herbold C.W."/>
            <person name="Kirkegaard R.H."/>
            <person name="Daims H."/>
        </authorList>
    </citation>
    <scope>NUCLEOTIDE SEQUENCE [LARGE SCALE GENOMIC DNA]</scope>
    <source>
        <strain evidence="5">EB</strain>
    </source>
</reference>
<evidence type="ECO:0000256" key="3">
    <source>
        <dbReference type="PIRSR" id="PIRSR000390-2"/>
    </source>
</evidence>
<proteinExistence type="inferred from homology"/>
<organism evidence="5 6">
    <name type="scientific">Candidatus Nitronauta litoralis</name>
    <dbReference type="NCBI Taxonomy" id="2705533"/>
    <lineage>
        <taxon>Bacteria</taxon>
        <taxon>Pseudomonadati</taxon>
        <taxon>Nitrospinota/Tectimicrobiota group</taxon>
        <taxon>Nitrospinota</taxon>
        <taxon>Nitrospinia</taxon>
        <taxon>Nitrospinales</taxon>
        <taxon>Nitrospinaceae</taxon>
        <taxon>Candidatus Nitronauta</taxon>
    </lineage>
</organism>
<protein>
    <submittedName>
        <fullName evidence="5">DegT/DnrJ/EryC1/StrS family aminotransferase</fullName>
    </submittedName>
</protein>
<evidence type="ECO:0000256" key="1">
    <source>
        <dbReference type="ARBA" id="ARBA00037999"/>
    </source>
</evidence>
<dbReference type="InterPro" id="IPR015422">
    <property type="entry name" value="PyrdxlP-dep_Trfase_small"/>
</dbReference>
<name>A0A7T0FZY2_9BACT</name>
<sequence length="389" mass="43966">MNDSQSDFIPFHRSWFEEDEINEVVDTLKSGWLTTGPKTKKFEEDFRDYTGCGYAVAVSSCTAALHLAFATQQFERGDEVITSPMTFPATVNPALHLGLKPVFADIEPGTMNLDPEKIEEKITPRTRFLLPVHFAGHACDLDRLKDIAERHQLTIIEDGAHAVGAGYRGKRIGGHGHPTAFSFYANKNITTGEGGMLALPDAAMEEEARVLRLQGISKDAWKRYSKEGFAHYELQTPGYKYNMADLNAALGIHQLKKADRFQEIRARYAAQYTAAFGDMEEVEAPEVRDYADPAWHIYVLALNLETLTISRDDFLNAMQDRGIGMAVHYRALHLQPYFKNHYDYSLDDLPLASSYSDRIVSLPLYPRMSEADVNRVIDTVQSVLRQHRR</sequence>
<dbReference type="Gene3D" id="3.90.1150.10">
    <property type="entry name" value="Aspartate Aminotransferase, domain 1"/>
    <property type="match status" value="1"/>
</dbReference>
<keyword evidence="5" id="KW-0808">Transferase</keyword>
<dbReference type="GO" id="GO:0008483">
    <property type="term" value="F:transaminase activity"/>
    <property type="evidence" value="ECO:0007669"/>
    <property type="project" value="UniProtKB-KW"/>
</dbReference>
<dbReference type="InterPro" id="IPR000653">
    <property type="entry name" value="DegT/StrS_aminotransferase"/>
</dbReference>
<keyword evidence="3 4" id="KW-0663">Pyridoxal phosphate</keyword>
<dbReference type="PIRSF" id="PIRSF000390">
    <property type="entry name" value="PLP_StrS"/>
    <property type="match status" value="1"/>
</dbReference>
<dbReference type="PANTHER" id="PTHR30244">
    <property type="entry name" value="TRANSAMINASE"/>
    <property type="match status" value="1"/>
</dbReference>
<dbReference type="CDD" id="cd00616">
    <property type="entry name" value="AHBA_syn"/>
    <property type="match status" value="1"/>
</dbReference>
<dbReference type="SUPFAM" id="SSF53383">
    <property type="entry name" value="PLP-dependent transferases"/>
    <property type="match status" value="1"/>
</dbReference>
<gene>
    <name evidence="5" type="ORF">G3M70_09070</name>
</gene>
<accession>A0A7T0FZY2</accession>
<keyword evidence="5" id="KW-0032">Aminotransferase</keyword>
<dbReference type="Pfam" id="PF01041">
    <property type="entry name" value="DegT_DnrJ_EryC1"/>
    <property type="match status" value="1"/>
</dbReference>
<feature type="active site" description="Proton acceptor" evidence="2">
    <location>
        <position position="187"/>
    </location>
</feature>
<evidence type="ECO:0000313" key="6">
    <source>
        <dbReference type="Proteomes" id="UP000594688"/>
    </source>
</evidence>
<dbReference type="InterPro" id="IPR015421">
    <property type="entry name" value="PyrdxlP-dep_Trfase_major"/>
</dbReference>